<dbReference type="NCBIfam" id="TIGR00937">
    <property type="entry name" value="2A51"/>
    <property type="match status" value="1"/>
</dbReference>
<evidence type="ECO:0000256" key="1">
    <source>
        <dbReference type="ARBA" id="ARBA00004651"/>
    </source>
</evidence>
<keyword evidence="5 7" id="KW-1133">Transmembrane helix</keyword>
<evidence type="ECO:0000313" key="8">
    <source>
        <dbReference type="EMBL" id="SPF76054.1"/>
    </source>
</evidence>
<feature type="transmembrane region" description="Helical" evidence="7">
    <location>
        <begin position="397"/>
        <end position="415"/>
    </location>
</feature>
<gene>
    <name evidence="8" type="primary">srpC</name>
    <name evidence="8" type="ORF">ALP8811_01051</name>
</gene>
<feature type="transmembrane region" description="Helical" evidence="7">
    <location>
        <begin position="228"/>
        <end position="248"/>
    </location>
</feature>
<dbReference type="RefSeq" id="WP_108856098.1">
    <property type="nucleotide sequence ID" value="NZ_OMOI01000001.1"/>
</dbReference>
<feature type="transmembrane region" description="Helical" evidence="7">
    <location>
        <begin position="196"/>
        <end position="219"/>
    </location>
</feature>
<evidence type="ECO:0000256" key="3">
    <source>
        <dbReference type="ARBA" id="ARBA00022475"/>
    </source>
</evidence>
<evidence type="ECO:0000256" key="5">
    <source>
        <dbReference type="ARBA" id="ARBA00022989"/>
    </source>
</evidence>
<dbReference type="InterPro" id="IPR014047">
    <property type="entry name" value="Chr_Tranpt_l_chain"/>
</dbReference>
<dbReference type="EMBL" id="OMOI01000001">
    <property type="protein sequence ID" value="SPF76054.1"/>
    <property type="molecule type" value="Genomic_DNA"/>
</dbReference>
<dbReference type="GO" id="GO:0005886">
    <property type="term" value="C:plasma membrane"/>
    <property type="evidence" value="ECO:0007669"/>
    <property type="project" value="UniProtKB-SubCell"/>
</dbReference>
<name>A0A2R8AJK6_9RHOB</name>
<comment type="similarity">
    <text evidence="2">Belongs to the chromate ion transporter (CHR) (TC 2.A.51) family.</text>
</comment>
<feature type="transmembrane region" description="Helical" evidence="7">
    <location>
        <begin position="113"/>
        <end position="132"/>
    </location>
</feature>
<dbReference type="InterPro" id="IPR003370">
    <property type="entry name" value="Chromate_transpt"/>
</dbReference>
<dbReference type="Pfam" id="PF02417">
    <property type="entry name" value="Chromate_transp"/>
    <property type="match status" value="2"/>
</dbReference>
<comment type="subcellular location">
    <subcellularLocation>
        <location evidence="1">Cell membrane</location>
        <topology evidence="1">Multi-pass membrane protein</topology>
    </subcellularLocation>
</comment>
<reference evidence="8 9" key="1">
    <citation type="submission" date="2018-03" db="EMBL/GenBank/DDBJ databases">
        <authorList>
            <person name="Keele B.F."/>
        </authorList>
    </citation>
    <scope>NUCLEOTIDE SEQUENCE [LARGE SCALE GENOMIC DNA]</scope>
    <source>
        <strain evidence="8 9">CECT 8811</strain>
    </source>
</reference>
<feature type="transmembrane region" description="Helical" evidence="7">
    <location>
        <begin position="293"/>
        <end position="315"/>
    </location>
</feature>
<feature type="transmembrane region" description="Helical" evidence="7">
    <location>
        <begin position="335"/>
        <end position="358"/>
    </location>
</feature>
<feature type="transmembrane region" description="Helical" evidence="7">
    <location>
        <begin position="144"/>
        <end position="176"/>
    </location>
</feature>
<keyword evidence="4 7" id="KW-0812">Transmembrane</keyword>
<organism evidence="8 9">
    <name type="scientific">Aliiroseovarius pelagivivens</name>
    <dbReference type="NCBI Taxonomy" id="1639690"/>
    <lineage>
        <taxon>Bacteria</taxon>
        <taxon>Pseudomonadati</taxon>
        <taxon>Pseudomonadota</taxon>
        <taxon>Alphaproteobacteria</taxon>
        <taxon>Rhodobacterales</taxon>
        <taxon>Paracoccaceae</taxon>
        <taxon>Aliiroseovarius</taxon>
    </lineage>
</organism>
<dbReference type="PANTHER" id="PTHR33567">
    <property type="entry name" value="CHROMATE ION TRANSPORTER (EUROFUNG)"/>
    <property type="match status" value="1"/>
</dbReference>
<dbReference type="OrthoDB" id="8969999at2"/>
<evidence type="ECO:0000313" key="9">
    <source>
        <dbReference type="Proteomes" id="UP000244911"/>
    </source>
</evidence>
<proteinExistence type="inferred from homology"/>
<keyword evidence="6 7" id="KW-0472">Membrane</keyword>
<accession>A0A2R8AJK6</accession>
<keyword evidence="9" id="KW-1185">Reference proteome</keyword>
<evidence type="ECO:0000256" key="6">
    <source>
        <dbReference type="ARBA" id="ARBA00023136"/>
    </source>
</evidence>
<dbReference type="PANTHER" id="PTHR33567:SF3">
    <property type="entry name" value="CHROMATE ION TRANSPORTER (EUROFUNG)"/>
    <property type="match status" value="1"/>
</dbReference>
<sequence>MKLPSLAELIRVFTRIGLMSFGGPAAQIAVMHKELVEDRPWLTEDQFLRALSFCMLLPGPEAMQLCTYAGWRLRGTLGGLIAGLLFVLPGAAVMFALVLAYANWGNVPAVEALFLGIKATVVVVVLQALWRLGRKTLKRSLHWIIALMAFVALYLFGLPFPLVIVAAALFGALRAASETTVTAAVPARSTATLSTVAIWGALWAAPIALAFLLGADFLVDVGLFFSKLAVVSFGGAYAVLAYMAQAAVETEGWISAGQMVDGLGLAETTPGPLILVTQFVGFMAGYNLAGAGLAFAAGLMTLWATFVPCFLWIFTAAPHVEWLTSQPRLDAALRAITAAIVGVIANLMLWFAMTVFFAQTRPIWEGLPGARPDFASVDLTAVGLCALSAVLLARLSLPLTLICMALAGLGCSLVFT</sequence>
<dbReference type="Proteomes" id="UP000244911">
    <property type="component" value="Unassembled WGS sequence"/>
</dbReference>
<evidence type="ECO:0000256" key="7">
    <source>
        <dbReference type="SAM" id="Phobius"/>
    </source>
</evidence>
<evidence type="ECO:0000256" key="4">
    <source>
        <dbReference type="ARBA" id="ARBA00022692"/>
    </source>
</evidence>
<dbReference type="PIRSF" id="PIRSF004810">
    <property type="entry name" value="ChrA"/>
    <property type="match status" value="1"/>
</dbReference>
<evidence type="ECO:0000256" key="2">
    <source>
        <dbReference type="ARBA" id="ARBA00005262"/>
    </source>
</evidence>
<feature type="transmembrane region" description="Helical" evidence="7">
    <location>
        <begin position="78"/>
        <end position="101"/>
    </location>
</feature>
<dbReference type="AlphaFoldDB" id="A0A2R8AJK6"/>
<keyword evidence="3" id="KW-1003">Cell membrane</keyword>
<dbReference type="GO" id="GO:0015109">
    <property type="term" value="F:chromate transmembrane transporter activity"/>
    <property type="evidence" value="ECO:0007669"/>
    <property type="project" value="InterPro"/>
</dbReference>
<protein>
    <submittedName>
        <fullName evidence="8">Putative chromate transport protein</fullName>
    </submittedName>
</protein>